<name>C9MLB8_9BACT</name>
<sequence>MIWRTDEGICPYFVTCFLIKGTPLSKWRRRFLDTKEAFPYNEEGVSSYRRNAPFVY</sequence>
<evidence type="ECO:0000313" key="2">
    <source>
        <dbReference type="Proteomes" id="UP000003327"/>
    </source>
</evidence>
<dbReference type="AlphaFoldDB" id="C9MLB8"/>
<evidence type="ECO:0000313" key="1">
    <source>
        <dbReference type="EMBL" id="EEX19452.1"/>
    </source>
</evidence>
<reference evidence="1 2" key="1">
    <citation type="submission" date="2009-09" db="EMBL/GenBank/DDBJ databases">
        <authorList>
            <person name="Weinstock G."/>
            <person name="Sodergren E."/>
            <person name="Clifton S."/>
            <person name="Fulton L."/>
            <person name="Fulton B."/>
            <person name="Courtney L."/>
            <person name="Fronick C."/>
            <person name="Harrison M."/>
            <person name="Strong C."/>
            <person name="Farmer C."/>
            <person name="Delahaunty K."/>
            <person name="Markovic C."/>
            <person name="Hall O."/>
            <person name="Minx P."/>
            <person name="Tomlinson C."/>
            <person name="Mitreva M."/>
            <person name="Nelson J."/>
            <person name="Hou S."/>
            <person name="Wollam A."/>
            <person name="Pepin K.H."/>
            <person name="Johnson M."/>
            <person name="Bhonagiri V."/>
            <person name="Nash W.E."/>
            <person name="Warren W."/>
            <person name="Chinwalla A."/>
            <person name="Mardis E.R."/>
            <person name="Wilson R.K."/>
        </authorList>
    </citation>
    <scope>NUCLEOTIDE SEQUENCE [LARGE SCALE GENOMIC DNA]</scope>
    <source>
        <strain evidence="1 2">F0319</strain>
    </source>
</reference>
<proteinExistence type="predicted"/>
<dbReference type="EMBL" id="ACVA01000013">
    <property type="protein sequence ID" value="EEX19452.1"/>
    <property type="molecule type" value="Genomic_DNA"/>
</dbReference>
<dbReference type="HOGENOM" id="CLU_208544_0_0_10"/>
<organism evidence="1 2">
    <name type="scientific">Prevotella veroralis F0319</name>
    <dbReference type="NCBI Taxonomy" id="649761"/>
    <lineage>
        <taxon>Bacteria</taxon>
        <taxon>Pseudomonadati</taxon>
        <taxon>Bacteroidota</taxon>
        <taxon>Bacteroidia</taxon>
        <taxon>Bacteroidales</taxon>
        <taxon>Prevotellaceae</taxon>
        <taxon>Prevotella</taxon>
    </lineage>
</organism>
<protein>
    <submittedName>
        <fullName evidence="1">Uncharacterized protein</fullName>
    </submittedName>
</protein>
<comment type="caution">
    <text evidence="1">The sequence shown here is derived from an EMBL/GenBank/DDBJ whole genome shotgun (WGS) entry which is preliminary data.</text>
</comment>
<dbReference type="Proteomes" id="UP000003327">
    <property type="component" value="Unassembled WGS sequence"/>
</dbReference>
<gene>
    <name evidence="1" type="ORF">HMPREF0973_00393</name>
</gene>
<accession>C9MLB8</accession>
<keyword evidence="2" id="KW-1185">Reference proteome</keyword>